<dbReference type="EMBL" id="NIBL01000002">
    <property type="protein sequence ID" value="OUZ17887.1"/>
    <property type="molecule type" value="Genomic_DNA"/>
</dbReference>
<evidence type="ECO:0000313" key="3">
    <source>
        <dbReference type="Proteomes" id="UP000196503"/>
    </source>
</evidence>
<sequence>MNKPNKISLKTFFFESDQNPKLWETFTTIVLCAAGLYLLGEAIGKAVYFMLH</sequence>
<keyword evidence="1" id="KW-0472">Membrane</keyword>
<evidence type="ECO:0000256" key="1">
    <source>
        <dbReference type="SAM" id="Phobius"/>
    </source>
</evidence>
<dbReference type="Proteomes" id="UP000196503">
    <property type="component" value="Unassembled WGS sequence"/>
</dbReference>
<accession>A0A200I0U2</accession>
<organism evidence="2 3">
    <name type="scientific">Enterococcus cecorum</name>
    <dbReference type="NCBI Taxonomy" id="44008"/>
    <lineage>
        <taxon>Bacteria</taxon>
        <taxon>Bacillati</taxon>
        <taxon>Bacillota</taxon>
        <taxon>Bacilli</taxon>
        <taxon>Lactobacillales</taxon>
        <taxon>Enterococcaceae</taxon>
        <taxon>Enterococcus</taxon>
    </lineage>
</organism>
<evidence type="ECO:0000313" key="2">
    <source>
        <dbReference type="EMBL" id="OUZ17887.1"/>
    </source>
</evidence>
<proteinExistence type="predicted"/>
<name>A0A200I0U2_9ENTE</name>
<gene>
    <name evidence="2" type="ORF">A5869_001359</name>
</gene>
<keyword evidence="1" id="KW-0812">Transmembrane</keyword>
<keyword evidence="1" id="KW-1133">Transmembrane helix</keyword>
<reference evidence="2 3" key="1">
    <citation type="submission" date="2017-05" db="EMBL/GenBank/DDBJ databases">
        <title>The Genome Sequence of Enterococcus faecium 2D5_DIV0622.</title>
        <authorList>
            <consortium name="The Broad Institute Genomics Platform"/>
            <consortium name="The Broad Institute Genomic Center for Infectious Diseases"/>
            <person name="Earl A."/>
            <person name="Manson A."/>
            <person name="Schwartman J."/>
            <person name="Gilmore M."/>
            <person name="Abouelleil A."/>
            <person name="Cao P."/>
            <person name="Chapman S."/>
            <person name="Cusick C."/>
            <person name="Shea T."/>
            <person name="Young S."/>
            <person name="Neafsey D."/>
            <person name="Nusbaum C."/>
            <person name="Birren B."/>
        </authorList>
    </citation>
    <scope>NUCLEOTIDE SEQUENCE [LARGE SCALE GENOMIC DNA]</scope>
    <source>
        <strain evidence="2 3">2D5_DIV0622</strain>
    </source>
</reference>
<comment type="caution">
    <text evidence="2">The sequence shown here is derived from an EMBL/GenBank/DDBJ whole genome shotgun (WGS) entry which is preliminary data.</text>
</comment>
<protein>
    <submittedName>
        <fullName evidence="2">Uncharacterized protein</fullName>
    </submittedName>
</protein>
<dbReference type="RefSeq" id="WP_179205560.1">
    <property type="nucleotide sequence ID" value="NZ_CP144498.1"/>
</dbReference>
<feature type="transmembrane region" description="Helical" evidence="1">
    <location>
        <begin position="26"/>
        <end position="51"/>
    </location>
</feature>
<dbReference type="AlphaFoldDB" id="A0A200I0U2"/>